<keyword evidence="3" id="KW-1185">Reference proteome</keyword>
<organism evidence="2 3">
    <name type="scientific">Rangifer tarandus platyrhynchus</name>
    <name type="common">Svalbard reindeer</name>
    <dbReference type="NCBI Taxonomy" id="3082113"/>
    <lineage>
        <taxon>Eukaryota</taxon>
        <taxon>Metazoa</taxon>
        <taxon>Chordata</taxon>
        <taxon>Craniata</taxon>
        <taxon>Vertebrata</taxon>
        <taxon>Euteleostomi</taxon>
        <taxon>Mammalia</taxon>
        <taxon>Eutheria</taxon>
        <taxon>Laurasiatheria</taxon>
        <taxon>Artiodactyla</taxon>
        <taxon>Ruminantia</taxon>
        <taxon>Pecora</taxon>
        <taxon>Cervidae</taxon>
        <taxon>Odocoileinae</taxon>
        <taxon>Rangifer</taxon>
    </lineage>
</organism>
<sequence length="233" mass="25245">MLPARPPPPPGQHHLLLGHQWGSRGPGTKSTTSQVRKVSSRPSSGVSPTGCFLGSWPAWARPCRGHPSQLLALIPPEGGQPPALGIPGGFGLADPPGKCWSPRHAPCSAEALAGPSWSVQPERDGLVLIPPWSSVPAHAGVCGQHPHCRDPVRTDLLAIRKHTTRYQRFLFIFNQDSPPTLFSYKFACCKQVCKDPFFGEIRVRMNTLRQGDASILRCFGANSFSHCQPLAMP</sequence>
<feature type="compositionally biased region" description="Polar residues" evidence="1">
    <location>
        <begin position="28"/>
        <end position="47"/>
    </location>
</feature>
<evidence type="ECO:0000313" key="3">
    <source>
        <dbReference type="Proteomes" id="UP001176941"/>
    </source>
</evidence>
<dbReference type="EMBL" id="OX459940">
    <property type="protein sequence ID" value="CAI9175098.1"/>
    <property type="molecule type" value="Genomic_DNA"/>
</dbReference>
<name>A0ABN8ZR94_RANTA</name>
<gene>
    <name evidence="2" type="ORF">MRATA1EN1_LOCUS24060</name>
</gene>
<feature type="region of interest" description="Disordered" evidence="1">
    <location>
        <begin position="1"/>
        <end position="48"/>
    </location>
</feature>
<proteinExistence type="predicted"/>
<evidence type="ECO:0000313" key="2">
    <source>
        <dbReference type="EMBL" id="CAI9175098.1"/>
    </source>
</evidence>
<reference evidence="2" key="1">
    <citation type="submission" date="2023-04" db="EMBL/GenBank/DDBJ databases">
        <authorList>
            <consortium name="ELIXIR-Norway"/>
        </authorList>
    </citation>
    <scope>NUCLEOTIDE SEQUENCE [LARGE SCALE GENOMIC DNA]</scope>
</reference>
<protein>
    <submittedName>
        <fullName evidence="2">Uncharacterized protein</fullName>
    </submittedName>
</protein>
<feature type="compositionally biased region" description="Pro residues" evidence="1">
    <location>
        <begin position="1"/>
        <end position="11"/>
    </location>
</feature>
<evidence type="ECO:0000256" key="1">
    <source>
        <dbReference type="SAM" id="MobiDB-lite"/>
    </source>
</evidence>
<accession>A0ABN8ZR94</accession>
<dbReference type="Proteomes" id="UP001176941">
    <property type="component" value="Chromosome 4"/>
</dbReference>